<dbReference type="GO" id="GO:0005975">
    <property type="term" value="P:carbohydrate metabolic process"/>
    <property type="evidence" value="ECO:0007669"/>
    <property type="project" value="InterPro"/>
</dbReference>
<evidence type="ECO:0000256" key="9">
    <source>
        <dbReference type="ARBA" id="ARBA00023277"/>
    </source>
</evidence>
<dbReference type="InterPro" id="IPR006048">
    <property type="entry name" value="A-amylase/branching_C"/>
</dbReference>
<comment type="caution">
    <text evidence="16">The sequence shown here is derived from an EMBL/GenBank/DDBJ whole genome shotgun (WGS) entry which is preliminary data.</text>
</comment>
<gene>
    <name evidence="16" type="ORF">NDR86_17155</name>
</gene>
<dbReference type="Pfam" id="PF02806">
    <property type="entry name" value="Alpha-amylase_C"/>
    <property type="match status" value="1"/>
</dbReference>
<keyword evidence="6" id="KW-0479">Metal-binding</keyword>
<evidence type="ECO:0000256" key="12">
    <source>
        <dbReference type="RuleBase" id="RU361134"/>
    </source>
</evidence>
<evidence type="ECO:0000256" key="13">
    <source>
        <dbReference type="SAM" id="SignalP"/>
    </source>
</evidence>
<sequence>MLRSWVLLISTLVAVAGLTAPAAAEPAPERDVIAQMFGWNWRSIGRECRETLGPLGYGAVQTSPPEEHSLLPEQGFPWWQSYSAVSYELNSRYGTRAELAEMVRGCHAAGVRVYVDAVINNMAAIQDCGIGSGATPYCHYWYPRVPYGFDDFHHCGTPNDAIVDYSDRSQVHRCQTFNAADLATDDERVRDRIAGYLNDLLSLGVDGFRIDSAKHIAPEDLSAIEARLSRPAYVYQEVIYGRNDGSRPEDYLGTGDVMDLRYAGALSAIFRRGHLAQLREFGSALPSDSSVVFVANHDTVRHGVTLTYADPERYTLANAFLLTWPYGHPKILSDYAFTNYDEPSPSDPLGRTLDATCGDGHWLCEHTWPGIAGMVGFHQQTRGEPVVDWFDNSGDLIAFGRGGAGFVVLNGESSAMSGASFRTSLPQGTYCDVMHGAVRAGVCTGPAYDIDETGRLRADLAPLSGLALHIGAVVTR</sequence>
<evidence type="ECO:0000256" key="10">
    <source>
        <dbReference type="ARBA" id="ARBA00023295"/>
    </source>
</evidence>
<dbReference type="AlphaFoldDB" id="A0A9X2E7W5"/>
<dbReference type="RefSeq" id="WP_251913191.1">
    <property type="nucleotide sequence ID" value="NZ_JAMRXG010000006.1"/>
</dbReference>
<dbReference type="EC" id="3.2.1.1" evidence="4 12"/>
<dbReference type="CDD" id="cd11317">
    <property type="entry name" value="AmyAc_bac_euk_AmyA"/>
    <property type="match status" value="1"/>
</dbReference>
<evidence type="ECO:0000259" key="14">
    <source>
        <dbReference type="SMART" id="SM00632"/>
    </source>
</evidence>
<dbReference type="SUPFAM" id="SSF51445">
    <property type="entry name" value="(Trans)glycosidases"/>
    <property type="match status" value="1"/>
</dbReference>
<organism evidence="16 17">
    <name type="scientific">Nocardia pulmonis</name>
    <dbReference type="NCBI Taxonomy" id="2951408"/>
    <lineage>
        <taxon>Bacteria</taxon>
        <taxon>Bacillati</taxon>
        <taxon>Actinomycetota</taxon>
        <taxon>Actinomycetes</taxon>
        <taxon>Mycobacteriales</taxon>
        <taxon>Nocardiaceae</taxon>
        <taxon>Nocardia</taxon>
    </lineage>
</organism>
<evidence type="ECO:0000256" key="6">
    <source>
        <dbReference type="ARBA" id="ARBA00022723"/>
    </source>
</evidence>
<reference evidence="16" key="1">
    <citation type="submission" date="2022-06" db="EMBL/GenBank/DDBJ databases">
        <title>Novel species in genus nocardia.</title>
        <authorList>
            <person name="Li F."/>
        </authorList>
    </citation>
    <scope>NUCLEOTIDE SEQUENCE</scope>
    <source>
        <strain evidence="16">CDC141</strain>
    </source>
</reference>
<evidence type="ECO:0000256" key="5">
    <source>
        <dbReference type="ARBA" id="ARBA00017303"/>
    </source>
</evidence>
<dbReference type="PRINTS" id="PR00110">
    <property type="entry name" value="ALPHAAMYLASE"/>
</dbReference>
<evidence type="ECO:0000259" key="15">
    <source>
        <dbReference type="SMART" id="SM00642"/>
    </source>
</evidence>
<feature type="domain" description="Glycosyl hydrolase family 13 catalytic" evidence="15">
    <location>
        <begin position="31"/>
        <end position="378"/>
    </location>
</feature>
<dbReference type="InterPro" id="IPR006046">
    <property type="entry name" value="Alpha_amylase"/>
</dbReference>
<feature type="signal peptide" evidence="13">
    <location>
        <begin position="1"/>
        <end position="22"/>
    </location>
</feature>
<keyword evidence="7 12" id="KW-0378">Hydrolase</keyword>
<dbReference type="SUPFAM" id="SSF51011">
    <property type="entry name" value="Glycosyl hydrolase domain"/>
    <property type="match status" value="1"/>
</dbReference>
<comment type="catalytic activity">
    <reaction evidence="1 12">
        <text>Endohydrolysis of (1-&gt;4)-alpha-D-glucosidic linkages in polysaccharides containing three or more (1-&gt;4)-alpha-linked D-glucose units.</text>
        <dbReference type="EC" id="3.2.1.1"/>
    </reaction>
</comment>
<feature type="chain" id="PRO_5040761477" description="Alpha-amylase" evidence="13">
    <location>
        <begin position="23"/>
        <end position="476"/>
    </location>
</feature>
<keyword evidence="10 12" id="KW-0326">Glycosidase</keyword>
<dbReference type="Pfam" id="PF00128">
    <property type="entry name" value="Alpha-amylase"/>
    <property type="match status" value="1"/>
</dbReference>
<dbReference type="InterPro" id="IPR006047">
    <property type="entry name" value="GH13_cat_dom"/>
</dbReference>
<dbReference type="InterPro" id="IPR017853">
    <property type="entry name" value="GH"/>
</dbReference>
<dbReference type="EMBL" id="JAMRXG010000006">
    <property type="protein sequence ID" value="MCM6775205.1"/>
    <property type="molecule type" value="Genomic_DNA"/>
</dbReference>
<dbReference type="InterPro" id="IPR031319">
    <property type="entry name" value="A-amylase_C"/>
</dbReference>
<evidence type="ECO:0000313" key="17">
    <source>
        <dbReference type="Proteomes" id="UP001139157"/>
    </source>
</evidence>
<evidence type="ECO:0000256" key="1">
    <source>
        <dbReference type="ARBA" id="ARBA00000548"/>
    </source>
</evidence>
<keyword evidence="17" id="KW-1185">Reference proteome</keyword>
<comment type="cofactor">
    <cofactor evidence="2">
        <name>Ca(2+)</name>
        <dbReference type="ChEBI" id="CHEBI:29108"/>
    </cofactor>
</comment>
<evidence type="ECO:0000256" key="7">
    <source>
        <dbReference type="ARBA" id="ARBA00022801"/>
    </source>
</evidence>
<evidence type="ECO:0000256" key="11">
    <source>
        <dbReference type="RuleBase" id="RU003615"/>
    </source>
</evidence>
<feature type="domain" description="Alpha-amylase C-terminal" evidence="14">
    <location>
        <begin position="387"/>
        <end position="473"/>
    </location>
</feature>
<evidence type="ECO:0000256" key="2">
    <source>
        <dbReference type="ARBA" id="ARBA00001913"/>
    </source>
</evidence>
<dbReference type="Proteomes" id="UP001139157">
    <property type="component" value="Unassembled WGS sequence"/>
</dbReference>
<dbReference type="SMART" id="SM00642">
    <property type="entry name" value="Aamy"/>
    <property type="match status" value="1"/>
</dbReference>
<comment type="similarity">
    <text evidence="3 11">Belongs to the glycosyl hydrolase 13 family.</text>
</comment>
<dbReference type="Gene3D" id="2.60.40.1180">
    <property type="entry name" value="Golgi alpha-mannosidase II"/>
    <property type="match status" value="1"/>
</dbReference>
<dbReference type="InterPro" id="IPR013780">
    <property type="entry name" value="Glyco_hydro_b"/>
</dbReference>
<dbReference type="Gene3D" id="3.20.20.80">
    <property type="entry name" value="Glycosidases"/>
    <property type="match status" value="1"/>
</dbReference>
<name>A0A9X2E7W5_9NOCA</name>
<evidence type="ECO:0000256" key="4">
    <source>
        <dbReference type="ARBA" id="ARBA00012595"/>
    </source>
</evidence>
<dbReference type="GO" id="GO:0004556">
    <property type="term" value="F:alpha-amylase activity"/>
    <property type="evidence" value="ECO:0007669"/>
    <property type="project" value="UniProtKB-UniRule"/>
</dbReference>
<dbReference type="GO" id="GO:0046872">
    <property type="term" value="F:metal ion binding"/>
    <property type="evidence" value="ECO:0007669"/>
    <property type="project" value="UniProtKB-KW"/>
</dbReference>
<dbReference type="SMART" id="SM00632">
    <property type="entry name" value="Aamy_C"/>
    <property type="match status" value="1"/>
</dbReference>
<accession>A0A9X2E7W5</accession>
<evidence type="ECO:0000256" key="8">
    <source>
        <dbReference type="ARBA" id="ARBA00022837"/>
    </source>
</evidence>
<keyword evidence="8" id="KW-0106">Calcium</keyword>
<keyword evidence="9 12" id="KW-0119">Carbohydrate metabolism</keyword>
<dbReference type="PANTHER" id="PTHR43447">
    <property type="entry name" value="ALPHA-AMYLASE"/>
    <property type="match status" value="1"/>
</dbReference>
<protein>
    <recommendedName>
        <fullName evidence="5 12">Alpha-amylase</fullName>
        <ecNumber evidence="4 12">3.2.1.1</ecNumber>
    </recommendedName>
</protein>
<keyword evidence="13" id="KW-0732">Signal</keyword>
<evidence type="ECO:0000256" key="3">
    <source>
        <dbReference type="ARBA" id="ARBA00008061"/>
    </source>
</evidence>
<evidence type="ECO:0000313" key="16">
    <source>
        <dbReference type="EMBL" id="MCM6775205.1"/>
    </source>
</evidence>
<proteinExistence type="inferred from homology"/>